<evidence type="ECO:0000256" key="3">
    <source>
        <dbReference type="ARBA" id="ARBA00022483"/>
    </source>
</evidence>
<evidence type="ECO:0000259" key="6">
    <source>
        <dbReference type="Pfam" id="PF20654"/>
    </source>
</evidence>
<evidence type="ECO:0000259" key="5">
    <source>
        <dbReference type="Pfam" id="PF09763"/>
    </source>
</evidence>
<evidence type="ECO:0008006" key="9">
    <source>
        <dbReference type="Google" id="ProtNLM"/>
    </source>
</evidence>
<dbReference type="GO" id="GO:0005546">
    <property type="term" value="F:phosphatidylinositol-4,5-bisphosphate binding"/>
    <property type="evidence" value="ECO:0007669"/>
    <property type="project" value="TreeGrafter"/>
</dbReference>
<dbReference type="GO" id="GO:0000145">
    <property type="term" value="C:exocyst"/>
    <property type="evidence" value="ECO:0007669"/>
    <property type="project" value="InterPro"/>
</dbReference>
<evidence type="ECO:0000256" key="2">
    <source>
        <dbReference type="ARBA" id="ARBA00022448"/>
    </source>
</evidence>
<dbReference type="Pfam" id="PF20654">
    <property type="entry name" value="Sec3_C-term"/>
    <property type="match status" value="1"/>
</dbReference>
<dbReference type="GO" id="GO:0006893">
    <property type="term" value="P:Golgi to plasma membrane transport"/>
    <property type="evidence" value="ECO:0007669"/>
    <property type="project" value="TreeGrafter"/>
</dbReference>
<dbReference type="InterPro" id="IPR019160">
    <property type="entry name" value="Sec3_CC"/>
</dbReference>
<dbReference type="GO" id="GO:0006887">
    <property type="term" value="P:exocytosis"/>
    <property type="evidence" value="ECO:0007669"/>
    <property type="project" value="UniProtKB-KW"/>
</dbReference>
<dbReference type="GO" id="GO:0005886">
    <property type="term" value="C:plasma membrane"/>
    <property type="evidence" value="ECO:0007669"/>
    <property type="project" value="TreeGrafter"/>
</dbReference>
<keyword evidence="4" id="KW-0175">Coiled coil</keyword>
<dbReference type="PANTHER" id="PTHR16092:SF14">
    <property type="entry name" value="EXOCYST COMPLEX COMPONENT 1 ISOFORM X1"/>
    <property type="match status" value="1"/>
</dbReference>
<evidence type="ECO:0000313" key="8">
    <source>
        <dbReference type="Proteomes" id="UP000663827"/>
    </source>
</evidence>
<keyword evidence="2" id="KW-0813">Transport</keyword>
<evidence type="ECO:0000256" key="1">
    <source>
        <dbReference type="ARBA" id="ARBA00006518"/>
    </source>
</evidence>
<accession>A0A8H3DV01</accession>
<reference evidence="7" key="1">
    <citation type="submission" date="2021-01" db="EMBL/GenBank/DDBJ databases">
        <authorList>
            <person name="Kaushik A."/>
        </authorList>
    </citation>
    <scope>NUCLEOTIDE SEQUENCE</scope>
    <source>
        <strain evidence="7">AG5</strain>
    </source>
</reference>
<dbReference type="Pfam" id="PF09763">
    <property type="entry name" value="Sec3_CC"/>
    <property type="match status" value="1"/>
</dbReference>
<keyword evidence="3" id="KW-0268">Exocytosis</keyword>
<evidence type="ECO:0000256" key="4">
    <source>
        <dbReference type="ARBA" id="ARBA00023054"/>
    </source>
</evidence>
<sequence length="718" mass="81606">MLLVLTLSQANIHSFVESDDRLALVLKFIDDALNELSDMDSMISSYKIHLNAVGDDISYIQSQNRGLQVQTQNQKSLLSEIEKLLQTVHVDRDALLVLTQESLESERGIQRLEGAAAQLYRALLAGRDRDMAATIERLAEYKTYNQQFCIRILEFLGIMFGYQSEQLLDYAEKAKQTRTQPVLHPHTPMENYLIKYNGLMLYLREMDENRYSKVCAVRWCSIIHLAGTNVYSTNPKKTYFSAASDLHGKEIRALFMKYIELVYRVPEEDGENSFAPPPQQSAVSRAGGTVRRAGTVVSRSPLDKKNAQKQQVEGDMPGYEAFDRALSQILVQIHAEDAFISRFLHTTDLTLSYADYVNLDNYFKRQASRGFDLTDSTLKLVRGATDLIFGFIPQEIKSWVEGMSKRDPLQLVGIIAVLQRHIAEAQERNDAIVDRLLGKPLQRLNGLYQRQVEEQLQAIEQTKLTTKKRKGVAHFIRYFPTFVGRIEPQLVSAQIYEIRRTVDGAYERIVQAMFEALQQMAKMDGTEAKDPDDKGVLNYHVIMIENMHHFVADMTQLELGAVRAFVARAEDIYSRELSAYVTFVLRRPMAKIIDYFDGVERLLQTTAPSEISNNNNFSRSSLKKVVKEYDSKDMRKNIDGLYKRVEKHFDADEGSAPPGQSGAAAPVLVGVWNACEEQLLQLTDKWIKLIGQCYPDSGVSLEYTTGDVKAAFKRHRTG</sequence>
<organism evidence="7 8">
    <name type="scientific">Rhizoctonia solani</name>
    <dbReference type="NCBI Taxonomy" id="456999"/>
    <lineage>
        <taxon>Eukaryota</taxon>
        <taxon>Fungi</taxon>
        <taxon>Dikarya</taxon>
        <taxon>Basidiomycota</taxon>
        <taxon>Agaricomycotina</taxon>
        <taxon>Agaricomycetes</taxon>
        <taxon>Cantharellales</taxon>
        <taxon>Ceratobasidiaceae</taxon>
        <taxon>Rhizoctonia</taxon>
    </lineage>
</organism>
<dbReference type="Proteomes" id="UP000663827">
    <property type="component" value="Unassembled WGS sequence"/>
</dbReference>
<proteinExistence type="inferred from homology"/>
<comment type="similarity">
    <text evidence="1">Belongs to the SEC3 family.</text>
</comment>
<name>A0A8H3DV01_9AGAM</name>
<comment type="caution">
    <text evidence="7">The sequence shown here is derived from an EMBL/GenBank/DDBJ whole genome shotgun (WGS) entry which is preliminary data.</text>
</comment>
<protein>
    <recommendedName>
        <fullName evidence="9">Exocyst complex component 1</fullName>
    </recommendedName>
</protein>
<dbReference type="InterPro" id="IPR048628">
    <property type="entry name" value="Sec3_C"/>
</dbReference>
<evidence type="ECO:0000313" key="7">
    <source>
        <dbReference type="EMBL" id="CAE7054005.1"/>
    </source>
</evidence>
<dbReference type="AlphaFoldDB" id="A0A8H3DV01"/>
<feature type="domain" description="Exocyst complex component Sec3 C-terminal" evidence="6">
    <location>
        <begin position="343"/>
        <end position="696"/>
    </location>
</feature>
<feature type="domain" description="Exocyst complex component Sec3 coiled-coil" evidence="5">
    <location>
        <begin position="7"/>
        <end position="124"/>
    </location>
</feature>
<dbReference type="PANTHER" id="PTHR16092">
    <property type="entry name" value="SEC3/SYNTAXIN-RELATED"/>
    <property type="match status" value="1"/>
</dbReference>
<gene>
    <name evidence="7" type="ORF">RDB_LOCUS3002</name>
</gene>
<dbReference type="EMBL" id="CAJNJQ010000069">
    <property type="protein sequence ID" value="CAE7054005.1"/>
    <property type="molecule type" value="Genomic_DNA"/>
</dbReference>